<accession>A0A926XZA3</accession>
<gene>
    <name evidence="6 8" type="primary">ruvA</name>
    <name evidence="8" type="ORF">IC229_09905</name>
</gene>
<dbReference type="SMART" id="SM00278">
    <property type="entry name" value="HhH1"/>
    <property type="match status" value="2"/>
</dbReference>
<dbReference type="GO" id="GO:0006281">
    <property type="term" value="P:DNA repair"/>
    <property type="evidence" value="ECO:0007669"/>
    <property type="project" value="UniProtKB-UniRule"/>
</dbReference>
<comment type="caution">
    <text evidence="8">The sequence shown here is derived from an EMBL/GenBank/DDBJ whole genome shotgun (WGS) entry which is preliminary data.</text>
</comment>
<dbReference type="SUPFAM" id="SSF50249">
    <property type="entry name" value="Nucleic acid-binding proteins"/>
    <property type="match status" value="1"/>
</dbReference>
<dbReference type="NCBIfam" id="TIGR00084">
    <property type="entry name" value="ruvA"/>
    <property type="match status" value="1"/>
</dbReference>
<dbReference type="GO" id="GO:0005524">
    <property type="term" value="F:ATP binding"/>
    <property type="evidence" value="ECO:0007669"/>
    <property type="project" value="InterPro"/>
</dbReference>
<dbReference type="GO" id="GO:0009379">
    <property type="term" value="C:Holliday junction helicase complex"/>
    <property type="evidence" value="ECO:0007669"/>
    <property type="project" value="InterPro"/>
</dbReference>
<keyword evidence="4 6" id="KW-0233">DNA recombination</keyword>
<organism evidence="8 9">
    <name type="scientific">Spirosoma profusum</name>
    <dbReference type="NCBI Taxonomy" id="2771354"/>
    <lineage>
        <taxon>Bacteria</taxon>
        <taxon>Pseudomonadati</taxon>
        <taxon>Bacteroidota</taxon>
        <taxon>Cytophagia</taxon>
        <taxon>Cytophagales</taxon>
        <taxon>Cytophagaceae</taxon>
        <taxon>Spirosoma</taxon>
    </lineage>
</organism>
<comment type="subcellular location">
    <subcellularLocation>
        <location evidence="6">Cytoplasm</location>
    </subcellularLocation>
</comment>
<dbReference type="SUPFAM" id="SSF46929">
    <property type="entry name" value="DNA helicase RuvA subunit, C-terminal domain"/>
    <property type="match status" value="1"/>
</dbReference>
<evidence type="ECO:0000256" key="6">
    <source>
        <dbReference type="HAMAP-Rule" id="MF_00031"/>
    </source>
</evidence>
<dbReference type="GO" id="GO:0000400">
    <property type="term" value="F:four-way junction DNA binding"/>
    <property type="evidence" value="ECO:0007669"/>
    <property type="project" value="UniProtKB-UniRule"/>
</dbReference>
<comment type="function">
    <text evidence="6">The RuvA-RuvB-RuvC complex processes Holliday junction (HJ) DNA during genetic recombination and DNA repair, while the RuvA-RuvB complex plays an important role in the rescue of blocked DNA replication forks via replication fork reversal (RFR). RuvA specifically binds to HJ cruciform DNA, conferring on it an open structure. The RuvB hexamer acts as an ATP-dependent pump, pulling dsDNA into and through the RuvAB complex. HJ branch migration allows RuvC to scan DNA until it finds its consensus sequence, where it cleaves and resolves the cruciform DNA.</text>
</comment>
<dbReference type="Gene3D" id="1.10.8.10">
    <property type="entry name" value="DNA helicase RuvA subunit, C-terminal domain"/>
    <property type="match status" value="1"/>
</dbReference>
<comment type="subunit">
    <text evidence="6">Homotetramer. Forms an RuvA(8)-RuvB(12)-Holliday junction (HJ) complex. HJ DNA is sandwiched between 2 RuvA tetramers; dsDNA enters through RuvA and exits via RuvB. An RuvB hexamer assembles on each DNA strand where it exits the tetramer. Each RuvB hexamer is contacted by two RuvA subunits (via domain III) on 2 adjacent RuvB subunits; this complex drives branch migration. In the full resolvosome a probable DNA-RuvA(4)-RuvB(12)-RuvC(2) complex forms which resolves the HJ.</text>
</comment>
<proteinExistence type="inferred from homology"/>
<dbReference type="InterPro" id="IPR011114">
    <property type="entry name" value="RuvA_C"/>
</dbReference>
<dbReference type="Pfam" id="PF01330">
    <property type="entry name" value="RuvA_N"/>
    <property type="match status" value="1"/>
</dbReference>
<dbReference type="Pfam" id="PF14520">
    <property type="entry name" value="HHH_5"/>
    <property type="match status" value="1"/>
</dbReference>
<dbReference type="InterPro" id="IPR013849">
    <property type="entry name" value="DNA_helicase_Holl-junc_RuvA_I"/>
</dbReference>
<reference evidence="8" key="1">
    <citation type="submission" date="2020-09" db="EMBL/GenBank/DDBJ databases">
        <authorList>
            <person name="Kim M.K."/>
        </authorList>
    </citation>
    <scope>NUCLEOTIDE SEQUENCE</scope>
    <source>
        <strain evidence="8">BT702</strain>
    </source>
</reference>
<keyword evidence="1 6" id="KW-0963">Cytoplasm</keyword>
<feature type="region of interest" description="Domain III" evidence="6">
    <location>
        <begin position="148"/>
        <end position="195"/>
    </location>
</feature>
<evidence type="ECO:0000256" key="3">
    <source>
        <dbReference type="ARBA" id="ARBA00023125"/>
    </source>
</evidence>
<dbReference type="Pfam" id="PF07499">
    <property type="entry name" value="RuvA_C"/>
    <property type="match status" value="1"/>
</dbReference>
<protein>
    <recommendedName>
        <fullName evidence="6">Holliday junction branch migration complex subunit RuvA</fullName>
    </recommendedName>
</protein>
<keyword evidence="9" id="KW-1185">Reference proteome</keyword>
<comment type="similarity">
    <text evidence="6">Belongs to the RuvA family.</text>
</comment>
<dbReference type="Gene3D" id="1.10.150.20">
    <property type="entry name" value="5' to 3' exonuclease, C-terminal subdomain"/>
    <property type="match status" value="1"/>
</dbReference>
<evidence type="ECO:0000256" key="4">
    <source>
        <dbReference type="ARBA" id="ARBA00023172"/>
    </source>
</evidence>
<dbReference type="InterPro" id="IPR010994">
    <property type="entry name" value="RuvA_2-like"/>
</dbReference>
<evidence type="ECO:0000313" key="9">
    <source>
        <dbReference type="Proteomes" id="UP000598820"/>
    </source>
</evidence>
<feature type="region of interest" description="Domain I" evidence="6">
    <location>
        <begin position="1"/>
        <end position="64"/>
    </location>
</feature>
<feature type="domain" description="Helix-hairpin-helix DNA-binding motif class 1" evidence="7">
    <location>
        <begin position="73"/>
        <end position="92"/>
    </location>
</feature>
<dbReference type="EMBL" id="JACWZY010000006">
    <property type="protein sequence ID" value="MBD2700952.1"/>
    <property type="molecule type" value="Genomic_DNA"/>
</dbReference>
<dbReference type="GO" id="GO:0006310">
    <property type="term" value="P:DNA recombination"/>
    <property type="evidence" value="ECO:0007669"/>
    <property type="project" value="UniProtKB-UniRule"/>
</dbReference>
<dbReference type="InterPro" id="IPR003583">
    <property type="entry name" value="Hlx-hairpin-Hlx_DNA-bd_motif"/>
</dbReference>
<feature type="domain" description="Helix-hairpin-helix DNA-binding motif class 1" evidence="7">
    <location>
        <begin position="108"/>
        <end position="127"/>
    </location>
</feature>
<sequence>MIAYLDGILSYKEPTYAIIDVHGIGYAVHISLQTYSVLPGGGDRIKLFIHHLFREDNQALYGFAHADEKSLFLDLIGVSGVGPNTALGMLSAMQPGDLRLAILGENVRAVQAIKGIGAKTAQRIILELRDKMKRAGVVPDGPTYRQQTANPVREESLAALMALGFPKATAEKSVDDALKAEPNLTVEEVIRRALR</sequence>
<keyword evidence="5 6" id="KW-0234">DNA repair</keyword>
<dbReference type="RefSeq" id="WP_190886806.1">
    <property type="nucleotide sequence ID" value="NZ_JACWZY010000006.1"/>
</dbReference>
<dbReference type="Proteomes" id="UP000598820">
    <property type="component" value="Unassembled WGS sequence"/>
</dbReference>
<dbReference type="InterPro" id="IPR000085">
    <property type="entry name" value="RuvA"/>
</dbReference>
<keyword evidence="2 6" id="KW-0227">DNA damage</keyword>
<dbReference type="Gene3D" id="2.40.50.140">
    <property type="entry name" value="Nucleic acid-binding proteins"/>
    <property type="match status" value="1"/>
</dbReference>
<comment type="domain">
    <text evidence="6">Has three domains with a flexible linker between the domains II and III and assumes an 'L' shape. Domain III is highly mobile and contacts RuvB.</text>
</comment>
<dbReference type="HAMAP" id="MF_00031">
    <property type="entry name" value="DNA_HJ_migration_RuvA"/>
    <property type="match status" value="1"/>
</dbReference>
<evidence type="ECO:0000259" key="7">
    <source>
        <dbReference type="SMART" id="SM00278"/>
    </source>
</evidence>
<dbReference type="GO" id="GO:0009378">
    <property type="term" value="F:four-way junction helicase activity"/>
    <property type="evidence" value="ECO:0007669"/>
    <property type="project" value="InterPro"/>
</dbReference>
<comment type="caution">
    <text evidence="6">Lacks conserved residue(s) required for the propagation of feature annotation.</text>
</comment>
<evidence type="ECO:0000256" key="2">
    <source>
        <dbReference type="ARBA" id="ARBA00022763"/>
    </source>
</evidence>
<dbReference type="GO" id="GO:0005737">
    <property type="term" value="C:cytoplasm"/>
    <property type="evidence" value="ECO:0007669"/>
    <property type="project" value="UniProtKB-SubCell"/>
</dbReference>
<name>A0A926XZA3_9BACT</name>
<evidence type="ECO:0000256" key="1">
    <source>
        <dbReference type="ARBA" id="ARBA00022490"/>
    </source>
</evidence>
<dbReference type="InterPro" id="IPR012340">
    <property type="entry name" value="NA-bd_OB-fold"/>
</dbReference>
<dbReference type="AlphaFoldDB" id="A0A926XZA3"/>
<dbReference type="InterPro" id="IPR036267">
    <property type="entry name" value="RuvA_C_sf"/>
</dbReference>
<keyword evidence="3 6" id="KW-0238">DNA-binding</keyword>
<dbReference type="GO" id="GO:0048476">
    <property type="term" value="C:Holliday junction resolvase complex"/>
    <property type="evidence" value="ECO:0007669"/>
    <property type="project" value="UniProtKB-UniRule"/>
</dbReference>
<dbReference type="CDD" id="cd14332">
    <property type="entry name" value="UBA_RuvA_C"/>
    <property type="match status" value="1"/>
</dbReference>
<evidence type="ECO:0000313" key="8">
    <source>
        <dbReference type="EMBL" id="MBD2700952.1"/>
    </source>
</evidence>
<evidence type="ECO:0000256" key="5">
    <source>
        <dbReference type="ARBA" id="ARBA00023204"/>
    </source>
</evidence>
<dbReference type="SUPFAM" id="SSF47781">
    <property type="entry name" value="RuvA domain 2-like"/>
    <property type="match status" value="1"/>
</dbReference>